<evidence type="ECO:0000256" key="4">
    <source>
        <dbReference type="ARBA" id="ARBA00022801"/>
    </source>
</evidence>
<evidence type="ECO:0000256" key="5">
    <source>
        <dbReference type="ARBA" id="ARBA00022839"/>
    </source>
</evidence>
<dbReference type="PANTHER" id="PTHR34137">
    <property type="entry name" value="EXODEOXYRIBONUCLEASE 7 SMALL SUBUNIT"/>
    <property type="match status" value="1"/>
</dbReference>
<dbReference type="InterPro" id="IPR003761">
    <property type="entry name" value="Exonuc_VII_S"/>
</dbReference>
<comment type="subcellular location">
    <subcellularLocation>
        <location evidence="6">Cytoplasm</location>
    </subcellularLocation>
</comment>
<dbReference type="EC" id="3.1.11.6" evidence="6"/>
<comment type="catalytic activity">
    <reaction evidence="6">
        <text>Exonucleolytic cleavage in either 5'- to 3'- or 3'- to 5'-direction to yield nucleoside 5'-phosphates.</text>
        <dbReference type="EC" id="3.1.11.6"/>
    </reaction>
</comment>
<dbReference type="SUPFAM" id="SSF116842">
    <property type="entry name" value="XseB-like"/>
    <property type="match status" value="1"/>
</dbReference>
<proteinExistence type="inferred from homology"/>
<dbReference type="Gene3D" id="1.10.287.1040">
    <property type="entry name" value="Exonuclease VII, small subunit"/>
    <property type="match status" value="1"/>
</dbReference>
<dbReference type="EMBL" id="UGVN01000001">
    <property type="protein sequence ID" value="SUE41325.1"/>
    <property type="molecule type" value="Genomic_DNA"/>
</dbReference>
<evidence type="ECO:0000313" key="8">
    <source>
        <dbReference type="Proteomes" id="UP000254919"/>
    </source>
</evidence>
<accession>A0A379N554</accession>
<comment type="similarity">
    <text evidence="1 6">Belongs to the XseB family.</text>
</comment>
<dbReference type="Proteomes" id="UP000254919">
    <property type="component" value="Unassembled WGS sequence"/>
</dbReference>
<dbReference type="NCBIfam" id="NF002140">
    <property type="entry name" value="PRK00977.1-4"/>
    <property type="match status" value="1"/>
</dbReference>
<dbReference type="GO" id="GO:0005829">
    <property type="term" value="C:cytosol"/>
    <property type="evidence" value="ECO:0007669"/>
    <property type="project" value="TreeGrafter"/>
</dbReference>
<evidence type="ECO:0000256" key="1">
    <source>
        <dbReference type="ARBA" id="ARBA00009998"/>
    </source>
</evidence>
<comment type="subunit">
    <text evidence="6">Heterooligomer composed of large and small subunits.</text>
</comment>
<dbReference type="HAMAP" id="MF_00337">
    <property type="entry name" value="Exonuc_7_S"/>
    <property type="match status" value="1"/>
</dbReference>
<dbReference type="PANTHER" id="PTHR34137:SF1">
    <property type="entry name" value="EXODEOXYRIBONUCLEASE 7 SMALL SUBUNIT"/>
    <property type="match status" value="1"/>
</dbReference>
<evidence type="ECO:0000256" key="3">
    <source>
        <dbReference type="ARBA" id="ARBA00022722"/>
    </source>
</evidence>
<name>A0A379N554_9PROT</name>
<sequence length="91" mass="10229">MDNGDRLLETRFMNDTSPVVETLSFEEALRELEEIVRSLERGDASLETAIASYTRGTALRAHCERKLNEAEQRVQAIVPGPNGPSLREIEE</sequence>
<dbReference type="Pfam" id="PF02609">
    <property type="entry name" value="Exonuc_VII_S"/>
    <property type="match status" value="1"/>
</dbReference>
<evidence type="ECO:0000313" key="7">
    <source>
        <dbReference type="EMBL" id="SUE41325.1"/>
    </source>
</evidence>
<dbReference type="GO" id="GO:0008855">
    <property type="term" value="F:exodeoxyribonuclease VII activity"/>
    <property type="evidence" value="ECO:0007669"/>
    <property type="project" value="UniProtKB-UniRule"/>
</dbReference>
<organism evidence="7 8">
    <name type="scientific">Roseomonas mucosa</name>
    <dbReference type="NCBI Taxonomy" id="207340"/>
    <lineage>
        <taxon>Bacteria</taxon>
        <taxon>Pseudomonadati</taxon>
        <taxon>Pseudomonadota</taxon>
        <taxon>Alphaproteobacteria</taxon>
        <taxon>Acetobacterales</taxon>
        <taxon>Roseomonadaceae</taxon>
        <taxon>Roseomonas</taxon>
    </lineage>
</organism>
<keyword evidence="5 6" id="KW-0269">Exonuclease</keyword>
<keyword evidence="3 6" id="KW-0540">Nuclease</keyword>
<gene>
    <name evidence="6 7" type="primary">xseB</name>
    <name evidence="7" type="ORF">NCTC13291_02906</name>
</gene>
<comment type="function">
    <text evidence="6">Bidirectionally degrades single-stranded DNA into large acid-insoluble oligonucleotides, which are then degraded further into small acid-soluble oligonucleotides.</text>
</comment>
<evidence type="ECO:0000256" key="6">
    <source>
        <dbReference type="HAMAP-Rule" id="MF_00337"/>
    </source>
</evidence>
<dbReference type="GO" id="GO:0009318">
    <property type="term" value="C:exodeoxyribonuclease VII complex"/>
    <property type="evidence" value="ECO:0007669"/>
    <property type="project" value="UniProtKB-UniRule"/>
</dbReference>
<dbReference type="GO" id="GO:0006308">
    <property type="term" value="P:DNA catabolic process"/>
    <property type="evidence" value="ECO:0007669"/>
    <property type="project" value="UniProtKB-UniRule"/>
</dbReference>
<evidence type="ECO:0000256" key="2">
    <source>
        <dbReference type="ARBA" id="ARBA00022490"/>
    </source>
</evidence>
<dbReference type="NCBIfam" id="TIGR01280">
    <property type="entry name" value="xseB"/>
    <property type="match status" value="1"/>
</dbReference>
<keyword evidence="4 6" id="KW-0378">Hydrolase</keyword>
<dbReference type="AlphaFoldDB" id="A0A379N554"/>
<protein>
    <recommendedName>
        <fullName evidence="6">Exodeoxyribonuclease 7 small subunit</fullName>
        <ecNumber evidence="6">3.1.11.6</ecNumber>
    </recommendedName>
    <alternativeName>
        <fullName evidence="6">Exodeoxyribonuclease VII small subunit</fullName>
        <shortName evidence="6">Exonuclease VII small subunit</shortName>
    </alternativeName>
</protein>
<dbReference type="NCBIfam" id="NF002139">
    <property type="entry name" value="PRK00977.1-3"/>
    <property type="match status" value="1"/>
</dbReference>
<reference evidence="7 8" key="1">
    <citation type="submission" date="2018-06" db="EMBL/GenBank/DDBJ databases">
        <authorList>
            <consortium name="Pathogen Informatics"/>
            <person name="Doyle S."/>
        </authorList>
    </citation>
    <scope>NUCLEOTIDE SEQUENCE [LARGE SCALE GENOMIC DNA]</scope>
    <source>
        <strain evidence="7 8">NCTC13291</strain>
    </source>
</reference>
<dbReference type="InterPro" id="IPR037004">
    <property type="entry name" value="Exonuc_VII_ssu_sf"/>
</dbReference>
<keyword evidence="2 6" id="KW-0963">Cytoplasm</keyword>